<feature type="chain" id="PRO_5018601907" description="Ig-like domain-containing protein" evidence="4">
    <location>
        <begin position="26"/>
        <end position="389"/>
    </location>
</feature>
<feature type="signal peptide" evidence="4">
    <location>
        <begin position="1"/>
        <end position="25"/>
    </location>
</feature>
<organism evidence="6 7">
    <name type="scientific">Elysia chlorotica</name>
    <name type="common">Eastern emerald elysia</name>
    <name type="synonym">Sea slug</name>
    <dbReference type="NCBI Taxonomy" id="188477"/>
    <lineage>
        <taxon>Eukaryota</taxon>
        <taxon>Metazoa</taxon>
        <taxon>Spiralia</taxon>
        <taxon>Lophotrochozoa</taxon>
        <taxon>Mollusca</taxon>
        <taxon>Gastropoda</taxon>
        <taxon>Heterobranchia</taxon>
        <taxon>Euthyneura</taxon>
        <taxon>Panpulmonata</taxon>
        <taxon>Sacoglossa</taxon>
        <taxon>Placobranchoidea</taxon>
        <taxon>Plakobranchidae</taxon>
        <taxon>Elysia</taxon>
    </lineage>
</organism>
<comment type="subcellular location">
    <subcellularLocation>
        <location evidence="1">Secreted</location>
    </subcellularLocation>
</comment>
<dbReference type="SUPFAM" id="SSF48726">
    <property type="entry name" value="Immunoglobulin"/>
    <property type="match status" value="1"/>
</dbReference>
<feature type="region of interest" description="Disordered" evidence="3">
    <location>
        <begin position="273"/>
        <end position="316"/>
    </location>
</feature>
<dbReference type="EMBL" id="RQTK01000535">
    <property type="protein sequence ID" value="RUS78069.1"/>
    <property type="molecule type" value="Genomic_DNA"/>
</dbReference>
<accession>A0A3S1BYA6</accession>
<evidence type="ECO:0000256" key="1">
    <source>
        <dbReference type="ARBA" id="ARBA00004613"/>
    </source>
</evidence>
<feature type="non-terminal residue" evidence="6">
    <location>
        <position position="389"/>
    </location>
</feature>
<dbReference type="GO" id="GO:0005576">
    <property type="term" value="C:extracellular region"/>
    <property type="evidence" value="ECO:0007669"/>
    <property type="project" value="UniProtKB-SubCell"/>
</dbReference>
<dbReference type="SMART" id="SM00409">
    <property type="entry name" value="IG"/>
    <property type="match status" value="1"/>
</dbReference>
<dbReference type="InterPro" id="IPR050439">
    <property type="entry name" value="ADAMTS_ADAMTS-like"/>
</dbReference>
<dbReference type="InterPro" id="IPR007110">
    <property type="entry name" value="Ig-like_dom"/>
</dbReference>
<dbReference type="InterPro" id="IPR013151">
    <property type="entry name" value="Immunoglobulin_dom"/>
</dbReference>
<feature type="domain" description="Ig-like" evidence="5">
    <location>
        <begin position="171"/>
        <end position="263"/>
    </location>
</feature>
<dbReference type="SMART" id="SM00209">
    <property type="entry name" value="TSP1"/>
    <property type="match status" value="3"/>
</dbReference>
<evidence type="ECO:0000256" key="4">
    <source>
        <dbReference type="SAM" id="SignalP"/>
    </source>
</evidence>
<keyword evidence="2" id="KW-0964">Secreted</keyword>
<evidence type="ECO:0000259" key="5">
    <source>
        <dbReference type="PROSITE" id="PS50835"/>
    </source>
</evidence>
<reference evidence="6 7" key="1">
    <citation type="submission" date="2019-01" db="EMBL/GenBank/DDBJ databases">
        <title>A draft genome assembly of the solar-powered sea slug Elysia chlorotica.</title>
        <authorList>
            <person name="Cai H."/>
            <person name="Li Q."/>
            <person name="Fang X."/>
            <person name="Li J."/>
            <person name="Curtis N.E."/>
            <person name="Altenburger A."/>
            <person name="Shibata T."/>
            <person name="Feng M."/>
            <person name="Maeda T."/>
            <person name="Schwartz J.A."/>
            <person name="Shigenobu S."/>
            <person name="Lundholm N."/>
            <person name="Nishiyama T."/>
            <person name="Yang H."/>
            <person name="Hasebe M."/>
            <person name="Li S."/>
            <person name="Pierce S.K."/>
            <person name="Wang J."/>
        </authorList>
    </citation>
    <scope>NUCLEOTIDE SEQUENCE [LARGE SCALE GENOMIC DNA]</scope>
    <source>
        <strain evidence="6">EC2010</strain>
        <tissue evidence="6">Whole organism of an adult</tissue>
    </source>
</reference>
<sequence length="389" mass="43839">MAPPHRGLCFLDLWVLFVTVGLTSAQNYDQEPASWELSDFGLCSSPCGGGLQTRHVNCVRRISWATFSNSMKIRVANSECPKPAPPKSQSCNDHKCQAEWSPQEWSRCSTTCGLGTQTRRVHCTVSWGRRTLLPGGDQHLVSDSECGGSRPLTSRACHLMDCPVMEDPDQPLIEAENYTLWQLSKTKRLTANVGGQLNLLPGQNVVIRCPVRHSSAEELIYWTKDRKLLSLYDHLTIRRASLARDAGTYTCTAQHDSANITINFIKSRGAVDSYNSTNRNNSSNIRRRQQRDQSHQERNKHVRRGERDRTRKKQDMTPAFVTGAWSRCNATCSSRGQRSREVTCSQVTRKFAKVMPETECLKSGLVKPNATISCFHRGRCAIWMPGHWT</sequence>
<dbReference type="PROSITE" id="PS50092">
    <property type="entry name" value="TSP1"/>
    <property type="match status" value="2"/>
</dbReference>
<dbReference type="Proteomes" id="UP000271974">
    <property type="component" value="Unassembled WGS sequence"/>
</dbReference>
<dbReference type="Pfam" id="PF00047">
    <property type="entry name" value="ig"/>
    <property type="match status" value="1"/>
</dbReference>
<evidence type="ECO:0000256" key="3">
    <source>
        <dbReference type="SAM" id="MobiDB-lite"/>
    </source>
</evidence>
<dbReference type="InterPro" id="IPR036383">
    <property type="entry name" value="TSP1_rpt_sf"/>
</dbReference>
<protein>
    <recommendedName>
        <fullName evidence="5">Ig-like domain-containing protein</fullName>
    </recommendedName>
</protein>
<dbReference type="STRING" id="188477.A0A3S1BYA6"/>
<evidence type="ECO:0000313" key="6">
    <source>
        <dbReference type="EMBL" id="RUS78069.1"/>
    </source>
</evidence>
<dbReference type="PROSITE" id="PS50835">
    <property type="entry name" value="IG_LIKE"/>
    <property type="match status" value="1"/>
</dbReference>
<keyword evidence="4" id="KW-0732">Signal</keyword>
<dbReference type="GO" id="GO:0006508">
    <property type="term" value="P:proteolysis"/>
    <property type="evidence" value="ECO:0007669"/>
    <property type="project" value="TreeGrafter"/>
</dbReference>
<dbReference type="SMART" id="SM00408">
    <property type="entry name" value="IGc2"/>
    <property type="match status" value="1"/>
</dbReference>
<proteinExistence type="predicted"/>
<comment type="caution">
    <text evidence="6">The sequence shown here is derived from an EMBL/GenBank/DDBJ whole genome shotgun (WGS) entry which is preliminary data.</text>
</comment>
<dbReference type="Gene3D" id="2.60.40.10">
    <property type="entry name" value="Immunoglobulins"/>
    <property type="match status" value="1"/>
</dbReference>
<dbReference type="PANTHER" id="PTHR13723">
    <property type="entry name" value="ADAMTS A DISINTEGRIN AND METALLOPROTEASE WITH THROMBOSPONDIN MOTIFS PROTEASE"/>
    <property type="match status" value="1"/>
</dbReference>
<dbReference type="GO" id="GO:0004222">
    <property type="term" value="F:metalloendopeptidase activity"/>
    <property type="evidence" value="ECO:0007669"/>
    <property type="project" value="TreeGrafter"/>
</dbReference>
<dbReference type="SUPFAM" id="SSF82895">
    <property type="entry name" value="TSP-1 type 1 repeat"/>
    <property type="match status" value="3"/>
</dbReference>
<dbReference type="InterPro" id="IPR000884">
    <property type="entry name" value="TSP1_rpt"/>
</dbReference>
<dbReference type="Pfam" id="PF19030">
    <property type="entry name" value="TSP1_ADAMTS"/>
    <property type="match status" value="3"/>
</dbReference>
<gene>
    <name evidence="6" type="ORF">EGW08_014181</name>
</gene>
<keyword evidence="7" id="KW-1185">Reference proteome</keyword>
<name>A0A3S1BYA6_ELYCH</name>
<evidence type="ECO:0000256" key="2">
    <source>
        <dbReference type="ARBA" id="ARBA00022525"/>
    </source>
</evidence>
<dbReference type="OrthoDB" id="5948003at2759"/>
<dbReference type="Gene3D" id="2.20.100.10">
    <property type="entry name" value="Thrombospondin type-1 (TSP1) repeat"/>
    <property type="match status" value="2"/>
</dbReference>
<dbReference type="InterPro" id="IPR003598">
    <property type="entry name" value="Ig_sub2"/>
</dbReference>
<feature type="compositionally biased region" description="Basic and acidic residues" evidence="3">
    <location>
        <begin position="290"/>
        <end position="315"/>
    </location>
</feature>
<dbReference type="PANTHER" id="PTHR13723:SF293">
    <property type="entry name" value="A DISINTEGRIN AND METALLOPROTEINASE WITH THROMBOSPONDIN MOTIFS 18"/>
    <property type="match status" value="1"/>
</dbReference>
<dbReference type="InterPro" id="IPR003599">
    <property type="entry name" value="Ig_sub"/>
</dbReference>
<dbReference type="AlphaFoldDB" id="A0A3S1BYA6"/>
<dbReference type="InterPro" id="IPR013783">
    <property type="entry name" value="Ig-like_fold"/>
</dbReference>
<feature type="compositionally biased region" description="Low complexity" evidence="3">
    <location>
        <begin position="273"/>
        <end position="284"/>
    </location>
</feature>
<dbReference type="GO" id="GO:0031012">
    <property type="term" value="C:extracellular matrix"/>
    <property type="evidence" value="ECO:0007669"/>
    <property type="project" value="TreeGrafter"/>
</dbReference>
<dbReference type="GO" id="GO:0030198">
    <property type="term" value="P:extracellular matrix organization"/>
    <property type="evidence" value="ECO:0007669"/>
    <property type="project" value="TreeGrafter"/>
</dbReference>
<evidence type="ECO:0000313" key="7">
    <source>
        <dbReference type="Proteomes" id="UP000271974"/>
    </source>
</evidence>
<dbReference type="InterPro" id="IPR036179">
    <property type="entry name" value="Ig-like_dom_sf"/>
</dbReference>